<keyword evidence="3" id="KW-1185">Reference proteome</keyword>
<dbReference type="AlphaFoldDB" id="A0A8X7P2R1"/>
<feature type="domain" description="URB1 N-terminal" evidence="1">
    <location>
        <begin position="64"/>
        <end position="345"/>
    </location>
</feature>
<proteinExistence type="predicted"/>
<dbReference type="PANTHER" id="PTHR13500">
    <property type="entry name" value="NUCLEOLAR PRERIBOSOMAL-ASSOCIATED PROTEIN 1"/>
    <property type="match status" value="1"/>
</dbReference>
<dbReference type="OrthoDB" id="1740835at2759"/>
<dbReference type="InterPro" id="IPR021714">
    <property type="entry name" value="URB1_N"/>
</dbReference>
<evidence type="ECO:0000313" key="3">
    <source>
        <dbReference type="Proteomes" id="UP000886595"/>
    </source>
</evidence>
<evidence type="ECO:0000313" key="2">
    <source>
        <dbReference type="EMBL" id="KAG2244849.1"/>
    </source>
</evidence>
<name>A0A8X7P2R1_BRACI</name>
<dbReference type="InterPro" id="IPR039844">
    <property type="entry name" value="URB1"/>
</dbReference>
<dbReference type="GO" id="GO:0000466">
    <property type="term" value="P:maturation of 5.8S rRNA from tricistronic rRNA transcript (SSU-rRNA, 5.8S rRNA, LSU-rRNA)"/>
    <property type="evidence" value="ECO:0007669"/>
    <property type="project" value="TreeGrafter"/>
</dbReference>
<dbReference type="GO" id="GO:0000463">
    <property type="term" value="P:maturation of LSU-rRNA from tricistronic rRNA transcript (SSU-rRNA, 5.8S rRNA, LSU-rRNA)"/>
    <property type="evidence" value="ECO:0007669"/>
    <property type="project" value="TreeGrafter"/>
</dbReference>
<gene>
    <name evidence="2" type="ORF">Bca52824_093321</name>
</gene>
<reference evidence="2 3" key="1">
    <citation type="submission" date="2020-02" db="EMBL/GenBank/DDBJ databases">
        <authorList>
            <person name="Ma Q."/>
            <person name="Huang Y."/>
            <person name="Song X."/>
            <person name="Pei D."/>
        </authorList>
    </citation>
    <scope>NUCLEOTIDE SEQUENCE [LARGE SCALE GENOMIC DNA]</scope>
    <source>
        <strain evidence="2">Sxm20200214</strain>
        <tissue evidence="2">Leaf</tissue>
    </source>
</reference>
<dbReference type="Pfam" id="PF11707">
    <property type="entry name" value="Npa1"/>
    <property type="match status" value="1"/>
</dbReference>
<dbReference type="EMBL" id="JAAMPC010000052">
    <property type="protein sequence ID" value="KAG2244849.1"/>
    <property type="molecule type" value="Genomic_DNA"/>
</dbReference>
<dbReference type="PANTHER" id="PTHR13500:SF0">
    <property type="entry name" value="NUCLEOLAR PRE-RIBOSOMAL-ASSOCIATED PROTEIN 1"/>
    <property type="match status" value="1"/>
</dbReference>
<dbReference type="Proteomes" id="UP000886595">
    <property type="component" value="Unassembled WGS sequence"/>
</dbReference>
<sequence>MVVNGGNSNLEVLHEAKLRELLHKLSSEEIKLCSDAAKEFVKLLKGETGGDLLRLYFHKSPELSELLDAWRIRHGKQGLHHIFSLIQTVLSHPEGKGRSTDIGTALDRFCLLLSQGKMNEICKELNSRESKQQNAALGLLTSMVRRGPRLASEIAGEFDFKGFARLAEYKTRGGGGGNATRRACVVFAVSFLEVGKPRLLSDVLQQKEMYSKVLRGLGRGDDDDDTVAYVLSTLNEKILVEESMILPSLRSVLFGIATLEQLASISAREDGGTVSELAHDVLVKVCTDPSNGLMPDETRKLTGNLERLLMFMKKLRATEIVYHRDLLLAIVRGRPSLASALNPATTLRFHQRLYFVGMNCHWKRAFQQHRDNHYLEVPSPTYLLLLV</sequence>
<organism evidence="2 3">
    <name type="scientific">Brassica carinata</name>
    <name type="common">Ethiopian mustard</name>
    <name type="synonym">Abyssinian cabbage</name>
    <dbReference type="NCBI Taxonomy" id="52824"/>
    <lineage>
        <taxon>Eukaryota</taxon>
        <taxon>Viridiplantae</taxon>
        <taxon>Streptophyta</taxon>
        <taxon>Embryophyta</taxon>
        <taxon>Tracheophyta</taxon>
        <taxon>Spermatophyta</taxon>
        <taxon>Magnoliopsida</taxon>
        <taxon>eudicotyledons</taxon>
        <taxon>Gunneridae</taxon>
        <taxon>Pentapetalae</taxon>
        <taxon>rosids</taxon>
        <taxon>malvids</taxon>
        <taxon>Brassicales</taxon>
        <taxon>Brassicaceae</taxon>
        <taxon>Brassiceae</taxon>
        <taxon>Brassica</taxon>
    </lineage>
</organism>
<accession>A0A8X7P2R1</accession>
<evidence type="ECO:0000259" key="1">
    <source>
        <dbReference type="Pfam" id="PF11707"/>
    </source>
</evidence>
<comment type="caution">
    <text evidence="2">The sequence shown here is derived from an EMBL/GenBank/DDBJ whole genome shotgun (WGS) entry which is preliminary data.</text>
</comment>
<protein>
    <recommendedName>
        <fullName evidence="1">URB1 N-terminal domain-containing protein</fullName>
    </recommendedName>
</protein>
<dbReference type="GO" id="GO:0005730">
    <property type="term" value="C:nucleolus"/>
    <property type="evidence" value="ECO:0007669"/>
    <property type="project" value="TreeGrafter"/>
</dbReference>